<keyword evidence="2" id="KW-0472">Membrane</keyword>
<feature type="transmembrane region" description="Helical" evidence="2">
    <location>
        <begin position="28"/>
        <end position="47"/>
    </location>
</feature>
<reference evidence="4" key="1">
    <citation type="submission" date="2016-10" db="EMBL/GenBank/DDBJ databases">
        <authorList>
            <person name="Varghese N."/>
            <person name="Submissions S."/>
        </authorList>
    </citation>
    <scope>NUCLEOTIDE SEQUENCE [LARGE SCALE GENOMIC DNA]</scope>
    <source>
        <strain evidence="4">CGMCC 1.10218</strain>
    </source>
</reference>
<proteinExistence type="predicted"/>
<accession>A0A1H6TWP8</accession>
<feature type="compositionally biased region" description="Polar residues" evidence="1">
    <location>
        <begin position="1"/>
        <end position="15"/>
    </location>
</feature>
<evidence type="ECO:0000313" key="4">
    <source>
        <dbReference type="Proteomes" id="UP000199223"/>
    </source>
</evidence>
<organism evidence="3 4">
    <name type="scientific">Deinococcus reticulitermitis</name>
    <dbReference type="NCBI Taxonomy" id="856736"/>
    <lineage>
        <taxon>Bacteria</taxon>
        <taxon>Thermotogati</taxon>
        <taxon>Deinococcota</taxon>
        <taxon>Deinococci</taxon>
        <taxon>Deinococcales</taxon>
        <taxon>Deinococcaceae</taxon>
        <taxon>Deinococcus</taxon>
    </lineage>
</organism>
<keyword evidence="4" id="KW-1185">Reference proteome</keyword>
<keyword evidence="2" id="KW-0812">Transmembrane</keyword>
<feature type="region of interest" description="Disordered" evidence="1">
    <location>
        <begin position="1"/>
        <end position="20"/>
    </location>
</feature>
<name>A0A1H6TWP8_9DEIO</name>
<evidence type="ECO:0000313" key="3">
    <source>
        <dbReference type="EMBL" id="SEI84498.1"/>
    </source>
</evidence>
<dbReference type="EMBL" id="FNZA01000002">
    <property type="protein sequence ID" value="SEI84498.1"/>
    <property type="molecule type" value="Genomic_DNA"/>
</dbReference>
<dbReference type="AlphaFoldDB" id="A0A1H6TWP8"/>
<sequence length="50" mass="5529">MGQEAASVNNPAWSRQTRRPARRGRLRYVGRELLLGFTGTLLFAPLACLG</sequence>
<gene>
    <name evidence="3" type="ORF">SAMN04488058_10229</name>
</gene>
<dbReference type="STRING" id="856736.SAMN04488058_10229"/>
<evidence type="ECO:0000256" key="1">
    <source>
        <dbReference type="SAM" id="MobiDB-lite"/>
    </source>
</evidence>
<evidence type="ECO:0000256" key="2">
    <source>
        <dbReference type="SAM" id="Phobius"/>
    </source>
</evidence>
<keyword evidence="2" id="KW-1133">Transmembrane helix</keyword>
<dbReference type="Proteomes" id="UP000199223">
    <property type="component" value="Unassembled WGS sequence"/>
</dbReference>
<protein>
    <submittedName>
        <fullName evidence="3">Uncharacterized protein</fullName>
    </submittedName>
</protein>